<organism evidence="1 2">
    <name type="scientific">Kushneria marisflavi</name>
    <dbReference type="NCBI Taxonomy" id="157779"/>
    <lineage>
        <taxon>Bacteria</taxon>
        <taxon>Pseudomonadati</taxon>
        <taxon>Pseudomonadota</taxon>
        <taxon>Gammaproteobacteria</taxon>
        <taxon>Oceanospirillales</taxon>
        <taxon>Halomonadaceae</taxon>
        <taxon>Kushneria</taxon>
    </lineage>
</organism>
<dbReference type="AlphaFoldDB" id="A0A240US80"/>
<keyword evidence="2" id="KW-1185">Reference proteome</keyword>
<dbReference type="EMBL" id="CP021358">
    <property type="protein sequence ID" value="ART64344.1"/>
    <property type="molecule type" value="Genomic_DNA"/>
</dbReference>
<protein>
    <submittedName>
        <fullName evidence="1">Uncharacterized protein</fullName>
    </submittedName>
</protein>
<name>A0A240US80_9GAMM</name>
<reference evidence="1 2" key="1">
    <citation type="submission" date="2017-05" db="EMBL/GenBank/DDBJ databases">
        <authorList>
            <person name="Song R."/>
            <person name="Chenine A.L."/>
            <person name="Ruprecht R.M."/>
        </authorList>
    </citation>
    <scope>NUCLEOTIDE SEQUENCE [LARGE SCALE GENOMIC DNA]</scope>
    <source>
        <strain evidence="1">SW32</strain>
    </source>
</reference>
<proteinExistence type="predicted"/>
<evidence type="ECO:0000313" key="1">
    <source>
        <dbReference type="EMBL" id="ART64344.1"/>
    </source>
</evidence>
<dbReference type="Proteomes" id="UP000194457">
    <property type="component" value="Chromosome"/>
</dbReference>
<sequence length="78" mass="8581">MGRPLMTADGEYYRFNAGHDSGRGRGGSQQAELVQIEIAALLVFHVTQGAFMGKPHALNDDWSCRAQSPYTLAVPFRI</sequence>
<dbReference type="KEGG" id="kma:B9H00_15845"/>
<accession>A0A240US80</accession>
<evidence type="ECO:0000313" key="2">
    <source>
        <dbReference type="Proteomes" id="UP000194457"/>
    </source>
</evidence>
<gene>
    <name evidence="1" type="ORF">B9H00_15845</name>
</gene>